<accession>W9QZH3</accession>
<gene>
    <name evidence="1" type="ORF">L484_008804</name>
</gene>
<organism evidence="1 2">
    <name type="scientific">Morus notabilis</name>
    <dbReference type="NCBI Taxonomy" id="981085"/>
    <lineage>
        <taxon>Eukaryota</taxon>
        <taxon>Viridiplantae</taxon>
        <taxon>Streptophyta</taxon>
        <taxon>Embryophyta</taxon>
        <taxon>Tracheophyta</taxon>
        <taxon>Spermatophyta</taxon>
        <taxon>Magnoliopsida</taxon>
        <taxon>eudicotyledons</taxon>
        <taxon>Gunneridae</taxon>
        <taxon>Pentapetalae</taxon>
        <taxon>rosids</taxon>
        <taxon>fabids</taxon>
        <taxon>Rosales</taxon>
        <taxon>Moraceae</taxon>
        <taxon>Moreae</taxon>
        <taxon>Morus</taxon>
    </lineage>
</organism>
<protein>
    <submittedName>
        <fullName evidence="1">Uncharacterized protein</fullName>
    </submittedName>
</protein>
<proteinExistence type="predicted"/>
<dbReference type="Proteomes" id="UP000030645">
    <property type="component" value="Unassembled WGS sequence"/>
</dbReference>
<reference evidence="2" key="1">
    <citation type="submission" date="2013-01" db="EMBL/GenBank/DDBJ databases">
        <title>Draft Genome Sequence of a Mulberry Tree, Morus notabilis C.K. Schneid.</title>
        <authorList>
            <person name="He N."/>
            <person name="Zhao S."/>
        </authorList>
    </citation>
    <scope>NUCLEOTIDE SEQUENCE</scope>
</reference>
<sequence>MVRHGATARQCMRESSVNKDTTNLMIGHGPQNIFAFAMDKCLSSFGTLTKIGVSDSLEGSSASGLREVPPREPSVPPRLVDLAEKSDVYLHDKDFLSLFDMKQNPNSGGRSMFVPRKKHVIVIEEVKLANREWNSRYAMVCRVIDDAGSPWIDPKVWGRSTPVKGENLSAMDMIGFIAAARSTGWWSFGQVGWSNSGDRSYSSFKGSSADKRKMVEEFQLELPSDLSTAQIERAFLTEADLELLMKEDPMLLVNETSADGISMSRFSLL</sequence>
<name>W9QZH3_9ROSA</name>
<dbReference type="EMBL" id="KE344417">
    <property type="protein sequence ID" value="EXB61736.1"/>
    <property type="molecule type" value="Genomic_DNA"/>
</dbReference>
<evidence type="ECO:0000313" key="1">
    <source>
        <dbReference type="EMBL" id="EXB61736.1"/>
    </source>
</evidence>
<evidence type="ECO:0000313" key="2">
    <source>
        <dbReference type="Proteomes" id="UP000030645"/>
    </source>
</evidence>
<keyword evidence="2" id="KW-1185">Reference proteome</keyword>
<dbReference type="AlphaFoldDB" id="W9QZH3"/>